<proteinExistence type="predicted"/>
<dbReference type="Proteomes" id="UP000006094">
    <property type="component" value="Chromosome"/>
</dbReference>
<organism evidence="1 2">
    <name type="scientific">Gottschalkia acidurici (strain ATCC 7906 / DSM 604 / BCRC 14475 / CIP 104303 / KCTC 5404 / NCIMB 10678 / 9a)</name>
    <name type="common">Clostridium acidurici</name>
    <dbReference type="NCBI Taxonomy" id="1128398"/>
    <lineage>
        <taxon>Bacteria</taxon>
        <taxon>Bacillati</taxon>
        <taxon>Bacillota</taxon>
        <taxon>Tissierellia</taxon>
        <taxon>Tissierellales</taxon>
        <taxon>Gottschalkiaceae</taxon>
        <taxon>Gottschalkia</taxon>
    </lineage>
</organism>
<dbReference type="KEGG" id="cad:Curi_c16460"/>
<dbReference type="AlphaFoldDB" id="K0AXX3"/>
<gene>
    <name evidence="1" type="ordered locus">Curi_c16460</name>
</gene>
<evidence type="ECO:0000313" key="1">
    <source>
        <dbReference type="EMBL" id="AFS78653.1"/>
    </source>
</evidence>
<dbReference type="EMBL" id="CP003326">
    <property type="protein sequence ID" value="AFS78653.1"/>
    <property type="molecule type" value="Genomic_DNA"/>
</dbReference>
<reference evidence="1 2" key="1">
    <citation type="journal article" date="2012" name="PLoS ONE">
        <title>The purine-utilizing bacterium Clostridium acidurici 9a: a genome-guided metabolic reconsideration.</title>
        <authorList>
            <person name="Hartwich K."/>
            <person name="Poehlein A."/>
            <person name="Daniel R."/>
        </authorList>
    </citation>
    <scope>NUCLEOTIDE SEQUENCE [LARGE SCALE GENOMIC DNA]</scope>
    <source>
        <strain evidence="2">ATCC 7906 / DSM 604 / BCRC 14475 / CIP 104303 / KCTC 5404 / NCIMB 10678 / 9a</strain>
    </source>
</reference>
<accession>K0AXX3</accession>
<dbReference type="HOGENOM" id="CLU_1851593_0_0_9"/>
<name>K0AXX3_GOTA9</name>
<sequence>MVRILEASMLIIDNENNFKKIAISNDKEVKKEFNEIYDNIKLKVKANQQTLRDKEFALEIKLPKNNSYYGLLGIKYSYYQNENLDVTININNRQSVIYTDSAFDNIAPLIIGLPIEYASGIIEALQEYEELKKIPQGK</sequence>
<evidence type="ECO:0000313" key="2">
    <source>
        <dbReference type="Proteomes" id="UP000006094"/>
    </source>
</evidence>
<protein>
    <submittedName>
        <fullName evidence="1">Uncharacterized protein</fullName>
    </submittedName>
</protein>
<keyword evidence="2" id="KW-1185">Reference proteome</keyword>